<name>A0A150TU06_SORCE</name>
<dbReference type="Proteomes" id="UP000075502">
    <property type="component" value="Unassembled WGS sequence"/>
</dbReference>
<evidence type="ECO:0000313" key="1">
    <source>
        <dbReference type="EMBL" id="KYG08185.1"/>
    </source>
</evidence>
<proteinExistence type="predicted"/>
<protein>
    <submittedName>
        <fullName evidence="1">Uncharacterized protein</fullName>
    </submittedName>
</protein>
<reference evidence="1 2" key="1">
    <citation type="submission" date="2014-02" db="EMBL/GenBank/DDBJ databases">
        <title>The small core and large imbalanced accessory genome model reveals a collaborative survival strategy of Sorangium cellulosum strains in nature.</title>
        <authorList>
            <person name="Han K."/>
            <person name="Peng R."/>
            <person name="Blom J."/>
            <person name="Li Y.-Z."/>
        </authorList>
    </citation>
    <scope>NUCLEOTIDE SEQUENCE [LARGE SCALE GENOMIC DNA]</scope>
    <source>
        <strain evidence="1 2">So0007-03</strain>
    </source>
</reference>
<organism evidence="1 2">
    <name type="scientific">Sorangium cellulosum</name>
    <name type="common">Polyangium cellulosum</name>
    <dbReference type="NCBI Taxonomy" id="56"/>
    <lineage>
        <taxon>Bacteria</taxon>
        <taxon>Pseudomonadati</taxon>
        <taxon>Myxococcota</taxon>
        <taxon>Polyangia</taxon>
        <taxon>Polyangiales</taxon>
        <taxon>Polyangiaceae</taxon>
        <taxon>Sorangium</taxon>
    </lineage>
</organism>
<sequence length="63" mass="6479">MLNLGRSDVLNLGRSAERNLGRLLCCLNLGRADATPTHVAVDANHVAVDAAVGGHLANPLAPP</sequence>
<gene>
    <name evidence="1" type="ORF">BE21_25115</name>
</gene>
<accession>A0A150TU06</accession>
<comment type="caution">
    <text evidence="1">The sequence shown here is derived from an EMBL/GenBank/DDBJ whole genome shotgun (WGS) entry which is preliminary data.</text>
</comment>
<evidence type="ECO:0000313" key="2">
    <source>
        <dbReference type="Proteomes" id="UP000075502"/>
    </source>
</evidence>
<dbReference type="EMBL" id="JEME01001068">
    <property type="protein sequence ID" value="KYG08185.1"/>
    <property type="molecule type" value="Genomic_DNA"/>
</dbReference>
<dbReference type="AlphaFoldDB" id="A0A150TU06"/>